<evidence type="ECO:0000256" key="4">
    <source>
        <dbReference type="ARBA" id="ARBA00022679"/>
    </source>
</evidence>
<keyword evidence="5 6" id="KW-0949">S-adenosyl-L-methionine</keyword>
<dbReference type="GO" id="GO:0070043">
    <property type="term" value="F:rRNA (guanine-N7-)-methyltransferase activity"/>
    <property type="evidence" value="ECO:0007669"/>
    <property type="project" value="UniProtKB-UniRule"/>
</dbReference>
<gene>
    <name evidence="6" type="primary">rsmG</name>
    <name evidence="7" type="ORF">SAMN04515656_101188</name>
</gene>
<evidence type="ECO:0000256" key="3">
    <source>
        <dbReference type="ARBA" id="ARBA00022603"/>
    </source>
</evidence>
<dbReference type="CDD" id="cd02440">
    <property type="entry name" value="AdoMet_MTases"/>
    <property type="match status" value="1"/>
</dbReference>
<reference evidence="7 8" key="1">
    <citation type="submission" date="2016-10" db="EMBL/GenBank/DDBJ databases">
        <authorList>
            <person name="de Groot N.N."/>
        </authorList>
    </citation>
    <scope>NUCLEOTIDE SEQUENCE [LARGE SCALE GENOMIC DNA]</scope>
    <source>
        <strain evidence="7 8">SR12</strain>
    </source>
</reference>
<dbReference type="InterPro" id="IPR029063">
    <property type="entry name" value="SAM-dependent_MTases_sf"/>
</dbReference>
<keyword evidence="4 6" id="KW-0808">Transferase</keyword>
<dbReference type="FunFam" id="3.40.50.150:FF:000041">
    <property type="entry name" value="Ribosomal RNA small subunit methyltransferase G"/>
    <property type="match status" value="1"/>
</dbReference>
<dbReference type="Pfam" id="PF02527">
    <property type="entry name" value="GidB"/>
    <property type="match status" value="1"/>
</dbReference>
<name>A0A1H3X3T5_9FIRM</name>
<dbReference type="PANTHER" id="PTHR31760:SF0">
    <property type="entry name" value="S-ADENOSYL-L-METHIONINE-DEPENDENT METHYLTRANSFERASES SUPERFAMILY PROTEIN"/>
    <property type="match status" value="1"/>
</dbReference>
<feature type="binding site" evidence="6">
    <location>
        <begin position="127"/>
        <end position="128"/>
    </location>
    <ligand>
        <name>S-adenosyl-L-methionine</name>
        <dbReference type="ChEBI" id="CHEBI:59789"/>
    </ligand>
</feature>
<feature type="binding site" evidence="6">
    <location>
        <position position="76"/>
    </location>
    <ligand>
        <name>S-adenosyl-L-methionine</name>
        <dbReference type="ChEBI" id="CHEBI:59789"/>
    </ligand>
</feature>
<dbReference type="EC" id="2.1.1.-" evidence="6"/>
<organism evidence="7 8">
    <name type="scientific">Eubacterium aggregans</name>
    <dbReference type="NCBI Taxonomy" id="81409"/>
    <lineage>
        <taxon>Bacteria</taxon>
        <taxon>Bacillati</taxon>
        <taxon>Bacillota</taxon>
        <taxon>Clostridia</taxon>
        <taxon>Eubacteriales</taxon>
        <taxon>Eubacteriaceae</taxon>
        <taxon>Eubacterium</taxon>
    </lineage>
</organism>
<evidence type="ECO:0000313" key="8">
    <source>
        <dbReference type="Proteomes" id="UP000199394"/>
    </source>
</evidence>
<evidence type="ECO:0000313" key="7">
    <source>
        <dbReference type="EMBL" id="SDZ93284.1"/>
    </source>
</evidence>
<dbReference type="PANTHER" id="PTHR31760">
    <property type="entry name" value="S-ADENOSYL-L-METHIONINE-DEPENDENT METHYLTRANSFERASES SUPERFAMILY PROTEIN"/>
    <property type="match status" value="1"/>
</dbReference>
<keyword evidence="2 6" id="KW-0698">rRNA processing</keyword>
<accession>A0A1H3X3T5</accession>
<dbReference type="EMBL" id="FNRK01000001">
    <property type="protein sequence ID" value="SDZ93284.1"/>
    <property type="molecule type" value="Genomic_DNA"/>
</dbReference>
<feature type="binding site" evidence="6">
    <location>
        <position position="146"/>
    </location>
    <ligand>
        <name>S-adenosyl-L-methionine</name>
        <dbReference type="ChEBI" id="CHEBI:59789"/>
    </ligand>
</feature>
<dbReference type="GO" id="GO:0005829">
    <property type="term" value="C:cytosol"/>
    <property type="evidence" value="ECO:0007669"/>
    <property type="project" value="TreeGrafter"/>
</dbReference>
<proteinExistence type="inferred from homology"/>
<dbReference type="OrthoDB" id="9808773at2"/>
<protein>
    <recommendedName>
        <fullName evidence="6">Ribosomal RNA small subunit methyltransferase G</fullName>
        <ecNumber evidence="6">2.1.1.-</ecNumber>
    </recommendedName>
    <alternativeName>
        <fullName evidence="6">16S rRNA 7-methylguanosine methyltransferase</fullName>
        <shortName evidence="6">16S rRNA m7G methyltransferase</shortName>
    </alternativeName>
</protein>
<dbReference type="Proteomes" id="UP000199394">
    <property type="component" value="Unassembled WGS sequence"/>
</dbReference>
<dbReference type="Gene3D" id="3.40.50.150">
    <property type="entry name" value="Vaccinia Virus protein VP39"/>
    <property type="match status" value="1"/>
</dbReference>
<feature type="binding site" evidence="6">
    <location>
        <position position="81"/>
    </location>
    <ligand>
        <name>S-adenosyl-L-methionine</name>
        <dbReference type="ChEBI" id="CHEBI:59789"/>
    </ligand>
</feature>
<dbReference type="HAMAP" id="MF_00074">
    <property type="entry name" value="16SrRNA_methyltr_G"/>
    <property type="match status" value="1"/>
</dbReference>
<comment type="subcellular location">
    <subcellularLocation>
        <location evidence="6">Cytoplasm</location>
    </subcellularLocation>
</comment>
<keyword evidence="8" id="KW-1185">Reference proteome</keyword>
<keyword evidence="1 6" id="KW-0963">Cytoplasm</keyword>
<dbReference type="NCBIfam" id="TIGR00138">
    <property type="entry name" value="rsmG_gidB"/>
    <property type="match status" value="1"/>
</dbReference>
<comment type="function">
    <text evidence="6">Specifically methylates the N7 position of a guanine in 16S rRNA.</text>
</comment>
<evidence type="ECO:0000256" key="2">
    <source>
        <dbReference type="ARBA" id="ARBA00022552"/>
    </source>
</evidence>
<evidence type="ECO:0000256" key="6">
    <source>
        <dbReference type="HAMAP-Rule" id="MF_00074"/>
    </source>
</evidence>
<dbReference type="AlphaFoldDB" id="A0A1H3X3T5"/>
<dbReference type="PIRSF" id="PIRSF003078">
    <property type="entry name" value="GidB"/>
    <property type="match status" value="1"/>
</dbReference>
<evidence type="ECO:0000256" key="5">
    <source>
        <dbReference type="ARBA" id="ARBA00022691"/>
    </source>
</evidence>
<dbReference type="SUPFAM" id="SSF53335">
    <property type="entry name" value="S-adenosyl-L-methionine-dependent methyltransferases"/>
    <property type="match status" value="1"/>
</dbReference>
<evidence type="ECO:0000256" key="1">
    <source>
        <dbReference type="ARBA" id="ARBA00022490"/>
    </source>
</evidence>
<dbReference type="STRING" id="81409.SAMN04515656_101188"/>
<sequence>MSVEEFVKYCKEYGIILDLNQAEQLLAFMDEVRLMNDQINLTAITEEIPFIDKHLVDSLLCDLDNLPAGAQILDVGTGGGFPGVPLAIKYPELDFFLLDSTAKKLKAVEEITTHLGLTNVYFLVGRAEEYAQESAHREKYQGVTSRGVAGYPLLLELCMPFLKNGGSFYSWKGKKYQEEIKDSQNALKILNGEISDIKKHLLLKSDEVHVIIQCRKSGTIPEKYPRNYGTIKKRPL</sequence>
<keyword evidence="3 6" id="KW-0489">Methyltransferase</keyword>
<dbReference type="RefSeq" id="WP_090304224.1">
    <property type="nucleotide sequence ID" value="NZ_FNRK01000001.1"/>
</dbReference>
<comment type="similarity">
    <text evidence="6">Belongs to the methyltransferase superfamily. RNA methyltransferase RsmG family.</text>
</comment>
<feature type="binding site" evidence="6">
    <location>
        <begin position="99"/>
        <end position="101"/>
    </location>
    <ligand>
        <name>S-adenosyl-L-methionine</name>
        <dbReference type="ChEBI" id="CHEBI:59789"/>
    </ligand>
</feature>
<dbReference type="InterPro" id="IPR003682">
    <property type="entry name" value="rRNA_ssu_MeTfrase_G"/>
</dbReference>